<dbReference type="GO" id="GO:0005509">
    <property type="term" value="F:calcium ion binding"/>
    <property type="evidence" value="ECO:0007669"/>
    <property type="project" value="InterPro"/>
</dbReference>
<feature type="region of interest" description="Disordered" evidence="1">
    <location>
        <begin position="256"/>
        <end position="293"/>
    </location>
</feature>
<proteinExistence type="predicted"/>
<feature type="region of interest" description="Disordered" evidence="1">
    <location>
        <begin position="191"/>
        <end position="214"/>
    </location>
</feature>
<sequence length="293" mass="31421">MAPKLQKGVTRSNIISSEFDANGDGRVLRSEVRLAQAKAAEEREKKARRFSRRTGVSRSNILDVALDANGDGRVTRSETRAARARVAKSATAPPPKKVIKVATQKAPPKKVIKVATGKQATKAMKATTKKNMVMKKPAAMKAAPKQAAAPISLQAKAAEEREKKARRFSRRTGVSRSNILDVALDANGDGRVTRSETRAARARVAKSATAPPPKKVIKVAAQKAPPKKVIKVATGKQATKAMKATTKKNMVMKKPAAMKAAPKQAAAPISLQAKPAPRLQRTLSRGHWVRAGE</sequence>
<dbReference type="Proteomes" id="UP000654075">
    <property type="component" value="Unassembled WGS sequence"/>
</dbReference>
<feature type="compositionally biased region" description="Low complexity" evidence="1">
    <location>
        <begin position="128"/>
        <end position="150"/>
    </location>
</feature>
<feature type="domain" description="EF-hand" evidence="2">
    <location>
        <begin position="183"/>
        <end position="198"/>
    </location>
</feature>
<organism evidence="3 4">
    <name type="scientific">Polarella glacialis</name>
    <name type="common">Dinoflagellate</name>
    <dbReference type="NCBI Taxonomy" id="89957"/>
    <lineage>
        <taxon>Eukaryota</taxon>
        <taxon>Sar</taxon>
        <taxon>Alveolata</taxon>
        <taxon>Dinophyceae</taxon>
        <taxon>Suessiales</taxon>
        <taxon>Suessiaceae</taxon>
        <taxon>Polarella</taxon>
    </lineage>
</organism>
<feature type="domain" description="EF-hand" evidence="2">
    <location>
        <begin position="65"/>
        <end position="80"/>
    </location>
</feature>
<reference evidence="3" key="1">
    <citation type="submission" date="2021-02" db="EMBL/GenBank/DDBJ databases">
        <authorList>
            <person name="Dougan E. K."/>
            <person name="Rhodes N."/>
            <person name="Thang M."/>
            <person name="Chan C."/>
        </authorList>
    </citation>
    <scope>NUCLEOTIDE SEQUENCE</scope>
</reference>
<gene>
    <name evidence="3" type="ORF">PGLA1383_LOCUS57771</name>
</gene>
<evidence type="ECO:0000313" key="3">
    <source>
        <dbReference type="EMBL" id="CAE8643428.1"/>
    </source>
</evidence>
<dbReference type="AlphaFoldDB" id="A0A813HZ54"/>
<dbReference type="Pfam" id="PF13202">
    <property type="entry name" value="EF-hand_5"/>
    <property type="match status" value="2"/>
</dbReference>
<feature type="region of interest" description="Disordered" evidence="1">
    <location>
        <begin position="128"/>
        <end position="173"/>
    </location>
</feature>
<dbReference type="Gene3D" id="1.10.238.10">
    <property type="entry name" value="EF-hand"/>
    <property type="match status" value="1"/>
</dbReference>
<keyword evidence="4" id="KW-1185">Reference proteome</keyword>
<evidence type="ECO:0000256" key="1">
    <source>
        <dbReference type="SAM" id="MobiDB-lite"/>
    </source>
</evidence>
<name>A0A813HZ54_POLGL</name>
<protein>
    <recommendedName>
        <fullName evidence="2">EF-hand domain-containing protein</fullName>
    </recommendedName>
</protein>
<evidence type="ECO:0000313" key="4">
    <source>
        <dbReference type="Proteomes" id="UP000654075"/>
    </source>
</evidence>
<comment type="caution">
    <text evidence="3">The sequence shown here is derived from an EMBL/GenBank/DDBJ whole genome shotgun (WGS) entry which is preliminary data.</text>
</comment>
<feature type="compositionally biased region" description="Low complexity" evidence="1">
    <location>
        <begin position="256"/>
        <end position="268"/>
    </location>
</feature>
<dbReference type="InterPro" id="IPR002048">
    <property type="entry name" value="EF_hand_dom"/>
</dbReference>
<dbReference type="EMBL" id="CAJNNV010033357">
    <property type="protein sequence ID" value="CAE8643428.1"/>
    <property type="molecule type" value="Genomic_DNA"/>
</dbReference>
<accession>A0A813HZ54</accession>
<evidence type="ECO:0000259" key="2">
    <source>
        <dbReference type="Pfam" id="PF13202"/>
    </source>
</evidence>